<evidence type="ECO:0000313" key="7">
    <source>
        <dbReference type="Proteomes" id="UP000559182"/>
    </source>
</evidence>
<dbReference type="SUPFAM" id="SSF51905">
    <property type="entry name" value="FAD/NAD(P)-binding domain"/>
    <property type="match status" value="1"/>
</dbReference>
<dbReference type="Pfam" id="PF01266">
    <property type="entry name" value="DAO"/>
    <property type="match status" value="1"/>
</dbReference>
<dbReference type="GO" id="GO:0016491">
    <property type="term" value="F:oxidoreductase activity"/>
    <property type="evidence" value="ECO:0007669"/>
    <property type="project" value="UniProtKB-KW"/>
</dbReference>
<name>A0A839NCC7_9MICO</name>
<comment type="similarity">
    <text evidence="2">Belongs to the DadA oxidoreductase family.</text>
</comment>
<dbReference type="PANTHER" id="PTHR13847">
    <property type="entry name" value="SARCOSINE DEHYDROGENASE-RELATED"/>
    <property type="match status" value="1"/>
</dbReference>
<evidence type="ECO:0000256" key="2">
    <source>
        <dbReference type="ARBA" id="ARBA00009410"/>
    </source>
</evidence>
<dbReference type="SUPFAM" id="SSF54373">
    <property type="entry name" value="FAD-linked reductases, C-terminal domain"/>
    <property type="match status" value="1"/>
</dbReference>
<dbReference type="InterPro" id="IPR006076">
    <property type="entry name" value="FAD-dep_OxRdtase"/>
</dbReference>
<dbReference type="PANTHER" id="PTHR13847:SF286">
    <property type="entry name" value="D-AMINO ACID DEHYDROGENASE"/>
    <property type="match status" value="1"/>
</dbReference>
<organism evidence="6 7">
    <name type="scientific">Flexivirga oryzae</name>
    <dbReference type="NCBI Taxonomy" id="1794944"/>
    <lineage>
        <taxon>Bacteria</taxon>
        <taxon>Bacillati</taxon>
        <taxon>Actinomycetota</taxon>
        <taxon>Actinomycetes</taxon>
        <taxon>Micrococcales</taxon>
        <taxon>Dermacoccaceae</taxon>
        <taxon>Flexivirga</taxon>
    </lineage>
</organism>
<comment type="cofactor">
    <cofactor evidence="1">
        <name>FAD</name>
        <dbReference type="ChEBI" id="CHEBI:57692"/>
    </cofactor>
</comment>
<dbReference type="RefSeq" id="WP_183320505.1">
    <property type="nucleotide sequence ID" value="NZ_JACHVQ010000001.1"/>
</dbReference>
<gene>
    <name evidence="6" type="ORF">FHU39_002345</name>
</gene>
<feature type="domain" description="FAD dependent oxidoreductase" evidence="5">
    <location>
        <begin position="3"/>
        <end position="346"/>
    </location>
</feature>
<dbReference type="InterPro" id="IPR036188">
    <property type="entry name" value="FAD/NAD-bd_sf"/>
</dbReference>
<evidence type="ECO:0000256" key="3">
    <source>
        <dbReference type="ARBA" id="ARBA00022630"/>
    </source>
</evidence>
<sequence length="365" mass="38202">MSVVVIGGGVVGASAAYQLARDGIDVTLVDAEFDGRATSAGAGIISPWSSREEDADWYRIAAAGAEYYTELRRHLQDDGQPDFGYRQVGALRLTTDDDVDAAFATVRRRAAESAIAGPVEVLDGPAARALHPLLHHDGPVIHVPGAARLDGRRLRDALWSAARRRGARIVTGRATILAGDSVEGVEVDGAAIGADVVIDASGAWSPRLLEPLGLHPPVTPMRGQIVHLDLPGTDTSDWPMLLPRSDHYLLSFDDRVVVGATREAGAGFDYRLTAAGLHEVFTEALKVAPGLADAGFLEARIGFRPVGPDIRPLLGTTELPGLVIANGLGASGLTMGPYVGSVAAALAAGRDPGIELAPYDPLRDG</sequence>
<evidence type="ECO:0000256" key="1">
    <source>
        <dbReference type="ARBA" id="ARBA00001974"/>
    </source>
</evidence>
<dbReference type="Proteomes" id="UP000559182">
    <property type="component" value="Unassembled WGS sequence"/>
</dbReference>
<evidence type="ECO:0000256" key="4">
    <source>
        <dbReference type="ARBA" id="ARBA00023002"/>
    </source>
</evidence>
<proteinExistence type="inferred from homology"/>
<protein>
    <submittedName>
        <fullName evidence="6">D-amino-acid dehydrogenase</fullName>
        <ecNumber evidence="6">1.4.99.-</ecNumber>
    </submittedName>
</protein>
<accession>A0A839NCC7</accession>
<keyword evidence="3" id="KW-0285">Flavoprotein</keyword>
<keyword evidence="7" id="KW-1185">Reference proteome</keyword>
<dbReference type="Gene3D" id="3.50.50.60">
    <property type="entry name" value="FAD/NAD(P)-binding domain"/>
    <property type="match status" value="1"/>
</dbReference>
<reference evidence="6 7" key="1">
    <citation type="submission" date="2020-08" db="EMBL/GenBank/DDBJ databases">
        <title>Sequencing the genomes of 1000 actinobacteria strains.</title>
        <authorList>
            <person name="Klenk H.-P."/>
        </authorList>
    </citation>
    <scope>NUCLEOTIDE SEQUENCE [LARGE SCALE GENOMIC DNA]</scope>
    <source>
        <strain evidence="6 7">DSM 105369</strain>
    </source>
</reference>
<evidence type="ECO:0000313" key="6">
    <source>
        <dbReference type="EMBL" id="MBB2892361.1"/>
    </source>
</evidence>
<dbReference type="GO" id="GO:0005737">
    <property type="term" value="C:cytoplasm"/>
    <property type="evidence" value="ECO:0007669"/>
    <property type="project" value="TreeGrafter"/>
</dbReference>
<keyword evidence="4 6" id="KW-0560">Oxidoreductase</keyword>
<dbReference type="EC" id="1.4.99.-" evidence="6"/>
<dbReference type="Gene3D" id="3.30.9.10">
    <property type="entry name" value="D-Amino Acid Oxidase, subunit A, domain 2"/>
    <property type="match status" value="1"/>
</dbReference>
<evidence type="ECO:0000259" key="5">
    <source>
        <dbReference type="Pfam" id="PF01266"/>
    </source>
</evidence>
<dbReference type="AlphaFoldDB" id="A0A839NCC7"/>
<dbReference type="EMBL" id="JACHVQ010000001">
    <property type="protein sequence ID" value="MBB2892361.1"/>
    <property type="molecule type" value="Genomic_DNA"/>
</dbReference>
<comment type="caution">
    <text evidence="6">The sequence shown here is derived from an EMBL/GenBank/DDBJ whole genome shotgun (WGS) entry which is preliminary data.</text>
</comment>